<gene>
    <name evidence="4" type="ORF">ABOD76_04900</name>
</gene>
<dbReference type="KEGG" id="dsc:ABOD76_04900"/>
<dbReference type="EMBL" id="CP158298">
    <property type="protein sequence ID" value="XBV84029.1"/>
    <property type="molecule type" value="Genomic_DNA"/>
</dbReference>
<dbReference type="InterPro" id="IPR002347">
    <property type="entry name" value="SDR_fam"/>
</dbReference>
<evidence type="ECO:0000256" key="1">
    <source>
        <dbReference type="ARBA" id="ARBA00023002"/>
    </source>
</evidence>
<dbReference type="GO" id="GO:0016491">
    <property type="term" value="F:oxidoreductase activity"/>
    <property type="evidence" value="ECO:0007669"/>
    <property type="project" value="UniProtKB-KW"/>
</dbReference>
<name>A0AAU7U6E5_9DEIO</name>
<keyword evidence="1" id="KW-0560">Oxidoreductase</keyword>
<geneLocation type="plasmid" evidence="4">
    <name>pDson03</name>
</geneLocation>
<protein>
    <submittedName>
        <fullName evidence="4">SDR family NAD(P)-dependent oxidoreductase</fullName>
    </submittedName>
</protein>
<dbReference type="SUPFAM" id="SSF51735">
    <property type="entry name" value="NAD(P)-binding Rossmann-fold domains"/>
    <property type="match status" value="1"/>
</dbReference>
<dbReference type="PANTHER" id="PTHR43157:SF31">
    <property type="entry name" value="PHOSPHATIDYLINOSITOL-GLYCAN BIOSYNTHESIS CLASS F PROTEIN"/>
    <property type="match status" value="1"/>
</dbReference>
<sequence>MVHGHVQPTVALITGGTSGIGRATALALAQQGLEVVITGRDAARTEAAAADLQRRSGNPRVSFLLADLFRPAQVRALAGAFQAQHARLDVLVNNAGGTFTHRQLTPDGFERTWALNHLAPMELTLALLPLLTASVPARIVNVASGLYAEAIRFDDLQAERRYSTFGAYTHAKLANLLFTRALARRLAGTGVTVNAVNPGIVATDIARDARGVSQLINRLLTPLKKTPEQGAFPSVYLATAPEVEGMTGRFFNKTRFVDPRPVTFDEALQERLWQVSLQQLGRTSMGDAVPAVETERRSAAQESDLAAATPPLS</sequence>
<evidence type="ECO:0000313" key="4">
    <source>
        <dbReference type="EMBL" id="XBV84029.1"/>
    </source>
</evidence>
<dbReference type="Pfam" id="PF00106">
    <property type="entry name" value="adh_short"/>
    <property type="match status" value="1"/>
</dbReference>
<reference evidence="4" key="1">
    <citation type="submission" date="2024-06" db="EMBL/GenBank/DDBJ databases">
        <title>Draft Genome Sequence of Deinococcus sonorensis Type Strain KR-87, a Biofilm Producing Representative of the Genus Deinococcus.</title>
        <authorList>
            <person name="Boren L.S."/>
            <person name="Grosso R.A."/>
            <person name="Hugenberg-Cox A.N."/>
            <person name="Hill J.T.E."/>
            <person name="Albert C.M."/>
            <person name="Tuohy J.M."/>
        </authorList>
    </citation>
    <scope>NUCLEOTIDE SEQUENCE</scope>
    <source>
        <strain evidence="4">KR-87</strain>
        <plasmid evidence="4">pDson03</plasmid>
    </source>
</reference>
<dbReference type="RefSeq" id="WP_350241992.1">
    <property type="nucleotide sequence ID" value="NZ_CP158298.1"/>
</dbReference>
<organism evidence="4">
    <name type="scientific">Deinococcus sonorensis KR-87</name>
    <dbReference type="NCBI Taxonomy" id="694439"/>
    <lineage>
        <taxon>Bacteria</taxon>
        <taxon>Thermotogati</taxon>
        <taxon>Deinococcota</taxon>
        <taxon>Deinococci</taxon>
        <taxon>Deinococcales</taxon>
        <taxon>Deinococcaceae</taxon>
        <taxon>Deinococcus</taxon>
    </lineage>
</organism>
<evidence type="ECO:0000256" key="2">
    <source>
        <dbReference type="RuleBase" id="RU000363"/>
    </source>
</evidence>
<dbReference type="AlphaFoldDB" id="A0AAU7U6E5"/>
<accession>A0AAU7U6E5</accession>
<feature type="region of interest" description="Disordered" evidence="3">
    <location>
        <begin position="294"/>
        <end position="313"/>
    </location>
</feature>
<dbReference type="Gene3D" id="3.40.50.720">
    <property type="entry name" value="NAD(P)-binding Rossmann-like Domain"/>
    <property type="match status" value="1"/>
</dbReference>
<dbReference type="PRINTS" id="PR00080">
    <property type="entry name" value="SDRFAMILY"/>
</dbReference>
<proteinExistence type="inferred from homology"/>
<dbReference type="PANTHER" id="PTHR43157">
    <property type="entry name" value="PHOSPHATIDYLINOSITOL-GLYCAN BIOSYNTHESIS CLASS F PROTEIN-RELATED"/>
    <property type="match status" value="1"/>
</dbReference>
<dbReference type="InterPro" id="IPR036291">
    <property type="entry name" value="NAD(P)-bd_dom_sf"/>
</dbReference>
<dbReference type="PRINTS" id="PR00081">
    <property type="entry name" value="GDHRDH"/>
</dbReference>
<comment type="similarity">
    <text evidence="2">Belongs to the short-chain dehydrogenases/reductases (SDR) family.</text>
</comment>
<evidence type="ECO:0000256" key="3">
    <source>
        <dbReference type="SAM" id="MobiDB-lite"/>
    </source>
</evidence>
<keyword evidence="4" id="KW-0614">Plasmid</keyword>